<dbReference type="OrthoDB" id="6080223at2"/>
<dbReference type="RefSeq" id="WP_101896125.1">
    <property type="nucleotide sequence ID" value="NZ_CP022684.1"/>
</dbReference>
<dbReference type="KEGG" id="kak:Kalk_21010"/>
<reference evidence="3" key="1">
    <citation type="submission" date="2017-08" db="EMBL/GenBank/DDBJ databases">
        <title>Direct submision.</title>
        <authorList>
            <person name="Kim S.-J."/>
            <person name="Rhee S.-K."/>
        </authorList>
    </citation>
    <scope>NUCLEOTIDE SEQUENCE [LARGE SCALE GENOMIC DNA]</scope>
    <source>
        <strain evidence="3">GI5</strain>
    </source>
</reference>
<dbReference type="InterPro" id="IPR057691">
    <property type="entry name" value="DUF7931"/>
</dbReference>
<evidence type="ECO:0000259" key="1">
    <source>
        <dbReference type="Pfam" id="PF25559"/>
    </source>
</evidence>
<accession>A0A2K9LQZ0</accession>
<organism evidence="2 3">
    <name type="scientific">Ketobacter alkanivorans</name>
    <dbReference type="NCBI Taxonomy" id="1917421"/>
    <lineage>
        <taxon>Bacteria</taxon>
        <taxon>Pseudomonadati</taxon>
        <taxon>Pseudomonadota</taxon>
        <taxon>Gammaproteobacteria</taxon>
        <taxon>Pseudomonadales</taxon>
        <taxon>Ketobacteraceae</taxon>
        <taxon>Ketobacter</taxon>
    </lineage>
</organism>
<name>A0A2K9LQZ0_9GAMM</name>
<dbReference type="Proteomes" id="UP000235116">
    <property type="component" value="Chromosome"/>
</dbReference>
<dbReference type="Pfam" id="PF25559">
    <property type="entry name" value="DUF7931"/>
    <property type="match status" value="1"/>
</dbReference>
<proteinExistence type="predicted"/>
<dbReference type="EMBL" id="CP022684">
    <property type="protein sequence ID" value="AUM14756.1"/>
    <property type="molecule type" value="Genomic_DNA"/>
</dbReference>
<sequence length="173" mass="20261">MSFIQQAPDLVLNKSSDTYLLETLEEFRCAIDHMAPQAKRHIKIFSQELDHDFYDRPEFMDALGPLFKKRRGFSVSVILKDPNKASKMGHRLVELQKRLPTRCEIRSLPREYGDMTDEYMIVDDQGMVKRFALGNMRGHCEFRAVPDAVKYGRQFDEIWGRSMPCTELRRLSL</sequence>
<evidence type="ECO:0000313" key="2">
    <source>
        <dbReference type="EMBL" id="AUM14756.1"/>
    </source>
</evidence>
<protein>
    <recommendedName>
        <fullName evidence="1">DUF7931 domain-containing protein</fullName>
    </recommendedName>
</protein>
<keyword evidence="3" id="KW-1185">Reference proteome</keyword>
<feature type="domain" description="DUF7931" evidence="1">
    <location>
        <begin position="25"/>
        <end position="171"/>
    </location>
</feature>
<evidence type="ECO:0000313" key="3">
    <source>
        <dbReference type="Proteomes" id="UP000235116"/>
    </source>
</evidence>
<gene>
    <name evidence="2" type="ORF">Kalk_21010</name>
</gene>
<dbReference type="AlphaFoldDB" id="A0A2K9LQZ0"/>